<sequence length="314" mass="33846">MKRWRAVNLFTPAEVQRAFAALRQHAETLFGVSDAKTPLYSFIHRRGGAGGYRRDHIELPLHLMYEGNVVYQQLPAEVRLVCAGLHEAALGYAREALHEGPGVSAAARREILNNLGRKSVVRVLRYPAGSGCRPHVDPGLCTALLLGSAGGLEVSTANTLATLRANQLRSCKHHLDSLPTFLQNEEANMPATLPHWESVVTTHIGEAVVMAGSMLGVVSGGALPGVLHRVRQDWAVTTPHRDGLFDPPARTASIASEAGASNNKGSVAFRFNVIVELRPEDAKRWYAAASGQPPTAPLASTSPLMWGEEPCVVH</sequence>
<gene>
    <name evidence="1" type="ORF">JKF63_06167</name>
</gene>
<dbReference type="EMBL" id="JAFJZO010000015">
    <property type="protein sequence ID" value="KAG5509158.1"/>
    <property type="molecule type" value="Genomic_DNA"/>
</dbReference>
<proteinExistence type="predicted"/>
<dbReference type="AlphaFoldDB" id="A0A836IZ70"/>
<dbReference type="SUPFAM" id="SSF51197">
    <property type="entry name" value="Clavaminate synthase-like"/>
    <property type="match status" value="1"/>
</dbReference>
<protein>
    <submittedName>
        <fullName evidence="1">Uncharacterized protein</fullName>
    </submittedName>
</protein>
<dbReference type="GeneID" id="94292195"/>
<dbReference type="KEGG" id="phet:94292195"/>
<reference evidence="1 2" key="1">
    <citation type="submission" date="2021-02" db="EMBL/GenBank/DDBJ databases">
        <title>Porcisia hertigi Genome sequencing and assembly.</title>
        <authorList>
            <person name="Almutairi H."/>
            <person name="Gatherer D."/>
        </authorList>
    </citation>
    <scope>NUCLEOTIDE SEQUENCE [LARGE SCALE GENOMIC DNA]</scope>
    <source>
        <strain evidence="1 2">C119</strain>
    </source>
</reference>
<comment type="caution">
    <text evidence="1">The sequence shown here is derived from an EMBL/GenBank/DDBJ whole genome shotgun (WGS) entry which is preliminary data.</text>
</comment>
<dbReference type="OrthoDB" id="272890at2759"/>
<dbReference type="RefSeq" id="XP_067758465.1">
    <property type="nucleotide sequence ID" value="XM_067902118.1"/>
</dbReference>
<dbReference type="Gene3D" id="2.60.120.330">
    <property type="entry name" value="B-lactam Antibiotic, Isopenicillin N Synthase, Chain"/>
    <property type="match status" value="1"/>
</dbReference>
<name>A0A836IZ70_9TRYP</name>
<dbReference type="InterPro" id="IPR027443">
    <property type="entry name" value="IPNS-like_sf"/>
</dbReference>
<accession>A0A836IZ70</accession>
<dbReference type="Proteomes" id="UP000674318">
    <property type="component" value="Unassembled WGS sequence"/>
</dbReference>
<keyword evidence="2" id="KW-1185">Reference proteome</keyword>
<evidence type="ECO:0000313" key="2">
    <source>
        <dbReference type="Proteomes" id="UP000674318"/>
    </source>
</evidence>
<evidence type="ECO:0000313" key="1">
    <source>
        <dbReference type="EMBL" id="KAG5509158.1"/>
    </source>
</evidence>
<organism evidence="1 2">
    <name type="scientific">Porcisia hertigi</name>
    <dbReference type="NCBI Taxonomy" id="2761500"/>
    <lineage>
        <taxon>Eukaryota</taxon>
        <taxon>Discoba</taxon>
        <taxon>Euglenozoa</taxon>
        <taxon>Kinetoplastea</taxon>
        <taxon>Metakinetoplastina</taxon>
        <taxon>Trypanosomatida</taxon>
        <taxon>Trypanosomatidae</taxon>
        <taxon>Leishmaniinae</taxon>
        <taxon>Porcisia</taxon>
    </lineage>
</organism>